<dbReference type="STRING" id="1221996.QY95_02249"/>
<dbReference type="PANTHER" id="PTHR32440">
    <property type="entry name" value="PHOSPHATASE DCR2-RELATED-RELATED"/>
    <property type="match status" value="1"/>
</dbReference>
<dbReference type="Pfam" id="PF00149">
    <property type="entry name" value="Metallophos"/>
    <property type="match status" value="1"/>
</dbReference>
<keyword evidence="3" id="KW-1185">Reference proteome</keyword>
<dbReference type="InterPro" id="IPR029052">
    <property type="entry name" value="Metallo-depent_PP-like"/>
</dbReference>
<dbReference type="Proteomes" id="UP000031563">
    <property type="component" value="Unassembled WGS sequence"/>
</dbReference>
<protein>
    <submittedName>
        <fullName evidence="2">ICC-like protein phosphoesterase</fullName>
    </submittedName>
</protein>
<proteinExistence type="predicted"/>
<accession>A0A0F5I1V2</accession>
<feature type="domain" description="Calcineurin-like phosphoesterase" evidence="1">
    <location>
        <begin position="83"/>
        <end position="340"/>
    </location>
</feature>
<dbReference type="InterPro" id="IPR004843">
    <property type="entry name" value="Calcineurin-like_PHP"/>
</dbReference>
<dbReference type="GO" id="GO:0005737">
    <property type="term" value="C:cytoplasm"/>
    <property type="evidence" value="ECO:0007669"/>
    <property type="project" value="TreeGrafter"/>
</dbReference>
<dbReference type="Gene3D" id="3.60.21.10">
    <property type="match status" value="1"/>
</dbReference>
<dbReference type="PANTHER" id="PTHR32440:SF0">
    <property type="entry name" value="PHOSPHATASE DCR2-RELATED"/>
    <property type="match status" value="1"/>
</dbReference>
<reference evidence="2" key="1">
    <citation type="submission" date="2015-02" db="EMBL/GenBank/DDBJ databases">
        <title>Genome Assembly of Bacillaceae bacterium MTCC 8252.</title>
        <authorList>
            <person name="Verma A."/>
            <person name="Khatri I."/>
            <person name="Mual P."/>
            <person name="Subramanian S."/>
            <person name="Krishnamurthi S."/>
        </authorList>
    </citation>
    <scope>NUCLEOTIDE SEQUENCE [LARGE SCALE GENOMIC DNA]</scope>
    <source>
        <strain evidence="2">MTCC 8252</strain>
    </source>
</reference>
<gene>
    <name evidence="2" type="ORF">QY95_02249</name>
</gene>
<sequence length="423" mass="48217">MYLTASLQSLYIINRVVMLKQDRGGFIVSNEMNRRKFIKIGGMSTVALTLASTGVPVDLFNETEVSARKLDKAKLKFNPDGKFKIVQFNDTQDDERIDRRTIELMEKVLDSEKPDFVVLNGDNISSGCETPLEMKQAMNNIAQPMEQRGIKWAVTFGNHDEDSTPKSGLDEEDMLRVYMSYPHNMNQPGEKGLTGTGNMNLLINDSKNKKTVFNLWLLDSGRYAPETIAGQDFEGYPTWDWLRFNQVRWYYDQSKEIEKRFGRKIPSLLFIHIPLWEHRYMWFASVDERSESRHELAVKKHAITGERNEDECPGPVNSGLFSAMLERGDVKGVFCGHDHINTYCGNYYGILLGYGGSAGFGTYGLSGDEKNRLRGARVFHLDEKAENVLVDTHMVFAKDYGIDLTPNDQSIDPLPLERMHPVK</sequence>
<evidence type="ECO:0000259" key="1">
    <source>
        <dbReference type="Pfam" id="PF00149"/>
    </source>
</evidence>
<dbReference type="EMBL" id="JWIR02000040">
    <property type="protein sequence ID" value="KKB39619.1"/>
    <property type="molecule type" value="Genomic_DNA"/>
</dbReference>
<comment type="caution">
    <text evidence="2">The sequence shown here is derived from an EMBL/GenBank/DDBJ whole genome shotgun (WGS) entry which is preliminary data.</text>
</comment>
<evidence type="ECO:0000313" key="3">
    <source>
        <dbReference type="Proteomes" id="UP000031563"/>
    </source>
</evidence>
<organism evidence="2 3">
    <name type="scientific">Bacillus thermotolerans</name>
    <name type="common">Quasibacillus thermotolerans</name>
    <dbReference type="NCBI Taxonomy" id="1221996"/>
    <lineage>
        <taxon>Bacteria</taxon>
        <taxon>Bacillati</taxon>
        <taxon>Bacillota</taxon>
        <taxon>Bacilli</taxon>
        <taxon>Bacillales</taxon>
        <taxon>Bacillaceae</taxon>
        <taxon>Bacillus</taxon>
    </lineage>
</organism>
<dbReference type="CDD" id="cd07383">
    <property type="entry name" value="MPP_Dcr2"/>
    <property type="match status" value="1"/>
</dbReference>
<name>A0A0F5I1V2_BACTR</name>
<dbReference type="SUPFAM" id="SSF56300">
    <property type="entry name" value="Metallo-dependent phosphatases"/>
    <property type="match status" value="1"/>
</dbReference>
<dbReference type="AlphaFoldDB" id="A0A0F5I1V2"/>
<evidence type="ECO:0000313" key="2">
    <source>
        <dbReference type="EMBL" id="KKB39619.1"/>
    </source>
</evidence>
<dbReference type="GO" id="GO:0016788">
    <property type="term" value="F:hydrolase activity, acting on ester bonds"/>
    <property type="evidence" value="ECO:0007669"/>
    <property type="project" value="TreeGrafter"/>
</dbReference>